<name>A0ABD1P5D7_9LAMI</name>
<dbReference type="InterPro" id="IPR011009">
    <property type="entry name" value="Kinase-like_dom_sf"/>
</dbReference>
<evidence type="ECO:0000313" key="7">
    <source>
        <dbReference type="EMBL" id="KAL2459085.1"/>
    </source>
</evidence>
<dbReference type="PROSITE" id="PS50011">
    <property type="entry name" value="PROTEIN_KINASE_DOM"/>
    <property type="match status" value="1"/>
</dbReference>
<dbReference type="Proteomes" id="UP001604277">
    <property type="component" value="Unassembled WGS sequence"/>
</dbReference>
<reference evidence="8" key="1">
    <citation type="submission" date="2024-07" db="EMBL/GenBank/DDBJ databases">
        <title>Two chromosome-level genome assemblies of Korean endemic species Abeliophyllum distichum and Forsythia ovata (Oleaceae).</title>
        <authorList>
            <person name="Jang H."/>
        </authorList>
    </citation>
    <scope>NUCLEOTIDE SEQUENCE [LARGE SCALE GENOMIC DNA]</scope>
</reference>
<keyword evidence="8" id="KW-1185">Reference proteome</keyword>
<dbReference type="EMBL" id="JBFOLJ010000024">
    <property type="protein sequence ID" value="KAL2459085.1"/>
    <property type="molecule type" value="Genomic_DNA"/>
</dbReference>
<dbReference type="AlphaFoldDB" id="A0ABD1P5D7"/>
<keyword evidence="4 7" id="KW-0418">Kinase</keyword>
<keyword evidence="3" id="KW-0547">Nucleotide-binding</keyword>
<dbReference type="InterPro" id="IPR000719">
    <property type="entry name" value="Prot_kinase_dom"/>
</dbReference>
<dbReference type="PANTHER" id="PTHR43895">
    <property type="entry name" value="CALCIUM/CALMODULIN-DEPENDENT PROTEIN KINASE KINASE-RELATED"/>
    <property type="match status" value="1"/>
</dbReference>
<evidence type="ECO:0000256" key="2">
    <source>
        <dbReference type="ARBA" id="ARBA00022679"/>
    </source>
</evidence>
<comment type="caution">
    <text evidence="7">The sequence shown here is derived from an EMBL/GenBank/DDBJ whole genome shotgun (WGS) entry which is preliminary data.</text>
</comment>
<keyword evidence="1" id="KW-0723">Serine/threonine-protein kinase</keyword>
<evidence type="ECO:0000256" key="5">
    <source>
        <dbReference type="ARBA" id="ARBA00022840"/>
    </source>
</evidence>
<accession>A0ABD1P5D7</accession>
<proteinExistence type="predicted"/>
<dbReference type="SMART" id="SM00220">
    <property type="entry name" value="S_TKc"/>
    <property type="match status" value="1"/>
</dbReference>
<dbReference type="Gene3D" id="1.10.510.10">
    <property type="entry name" value="Transferase(Phosphotransferase) domain 1"/>
    <property type="match status" value="1"/>
</dbReference>
<keyword evidence="2" id="KW-0808">Transferase</keyword>
<evidence type="ECO:0000256" key="4">
    <source>
        <dbReference type="ARBA" id="ARBA00022777"/>
    </source>
</evidence>
<organism evidence="7 8">
    <name type="scientific">Forsythia ovata</name>
    <dbReference type="NCBI Taxonomy" id="205694"/>
    <lineage>
        <taxon>Eukaryota</taxon>
        <taxon>Viridiplantae</taxon>
        <taxon>Streptophyta</taxon>
        <taxon>Embryophyta</taxon>
        <taxon>Tracheophyta</taxon>
        <taxon>Spermatophyta</taxon>
        <taxon>Magnoliopsida</taxon>
        <taxon>eudicotyledons</taxon>
        <taxon>Gunneridae</taxon>
        <taxon>Pentapetalae</taxon>
        <taxon>asterids</taxon>
        <taxon>lamiids</taxon>
        <taxon>Lamiales</taxon>
        <taxon>Oleaceae</taxon>
        <taxon>Forsythieae</taxon>
        <taxon>Forsythia</taxon>
    </lineage>
</organism>
<dbReference type="Pfam" id="PF00069">
    <property type="entry name" value="Pkinase"/>
    <property type="match status" value="1"/>
</dbReference>
<dbReference type="InterPro" id="IPR008271">
    <property type="entry name" value="Ser/Thr_kinase_AS"/>
</dbReference>
<dbReference type="GO" id="GO:0005524">
    <property type="term" value="F:ATP binding"/>
    <property type="evidence" value="ECO:0007669"/>
    <property type="project" value="UniProtKB-KW"/>
</dbReference>
<dbReference type="SUPFAM" id="SSF56112">
    <property type="entry name" value="Protein kinase-like (PK-like)"/>
    <property type="match status" value="1"/>
</dbReference>
<sequence>MKHHSLGELFTKIAKGRLLEDATRNYFQQLISAIGFCHSRGVYHRDLKPENLLLDEEGNLKVTDFGLTTFSDHLRQDNLLHTTCGTLAYVAPEVIGKKGCDGAKADIWSCGGDSRSLWN</sequence>
<dbReference type="GO" id="GO:0004674">
    <property type="term" value="F:protein serine/threonine kinase activity"/>
    <property type="evidence" value="ECO:0007669"/>
    <property type="project" value="UniProtKB-KW"/>
</dbReference>
<gene>
    <name evidence="7" type="ORF">Fot_55103</name>
</gene>
<evidence type="ECO:0000256" key="3">
    <source>
        <dbReference type="ARBA" id="ARBA00022741"/>
    </source>
</evidence>
<keyword evidence="5" id="KW-0067">ATP-binding</keyword>
<dbReference type="PANTHER" id="PTHR43895:SF91">
    <property type="entry name" value="CBL-INTERACTING SERINE_THREONINE-PROTEIN KINASE 6"/>
    <property type="match status" value="1"/>
</dbReference>
<protein>
    <submittedName>
        <fullName evidence="7">CBL-interacting serine/threonine-protein kinase 6</fullName>
    </submittedName>
</protein>
<feature type="domain" description="Protein kinase" evidence="6">
    <location>
        <begin position="1"/>
        <end position="119"/>
    </location>
</feature>
<evidence type="ECO:0000313" key="8">
    <source>
        <dbReference type="Proteomes" id="UP001604277"/>
    </source>
</evidence>
<evidence type="ECO:0000256" key="1">
    <source>
        <dbReference type="ARBA" id="ARBA00022527"/>
    </source>
</evidence>
<dbReference type="PROSITE" id="PS00108">
    <property type="entry name" value="PROTEIN_KINASE_ST"/>
    <property type="match status" value="1"/>
</dbReference>
<evidence type="ECO:0000259" key="6">
    <source>
        <dbReference type="PROSITE" id="PS50011"/>
    </source>
</evidence>